<protein>
    <recommendedName>
        <fullName evidence="3">Prolamin-like domain-containing protein</fullName>
    </recommendedName>
</protein>
<evidence type="ECO:0000256" key="1">
    <source>
        <dbReference type="ARBA" id="ARBA00022729"/>
    </source>
</evidence>
<evidence type="ECO:0000259" key="3">
    <source>
        <dbReference type="Pfam" id="PF05617"/>
    </source>
</evidence>
<organism evidence="4 5">
    <name type="scientific">Eutrema salsugineum</name>
    <name type="common">Saltwater cress</name>
    <name type="synonym">Sisymbrium salsugineum</name>
    <dbReference type="NCBI Taxonomy" id="72664"/>
    <lineage>
        <taxon>Eukaryota</taxon>
        <taxon>Viridiplantae</taxon>
        <taxon>Streptophyta</taxon>
        <taxon>Embryophyta</taxon>
        <taxon>Tracheophyta</taxon>
        <taxon>Spermatophyta</taxon>
        <taxon>Magnoliopsida</taxon>
        <taxon>eudicotyledons</taxon>
        <taxon>Gunneridae</taxon>
        <taxon>Pentapetalae</taxon>
        <taxon>rosids</taxon>
        <taxon>malvids</taxon>
        <taxon>Brassicales</taxon>
        <taxon>Brassicaceae</taxon>
        <taxon>Eutremeae</taxon>
        <taxon>Eutrema</taxon>
    </lineage>
</organism>
<evidence type="ECO:0000313" key="5">
    <source>
        <dbReference type="Proteomes" id="UP000030689"/>
    </source>
</evidence>
<evidence type="ECO:0000256" key="2">
    <source>
        <dbReference type="SAM" id="SignalP"/>
    </source>
</evidence>
<feature type="domain" description="Prolamin-like" evidence="3">
    <location>
        <begin position="74"/>
        <end position="149"/>
    </location>
</feature>
<keyword evidence="1 2" id="KW-0732">Signal</keyword>
<evidence type="ECO:0000313" key="4">
    <source>
        <dbReference type="EMBL" id="ESQ32261.1"/>
    </source>
</evidence>
<keyword evidence="5" id="KW-1185">Reference proteome</keyword>
<dbReference type="PANTHER" id="PTHR31207:SF40">
    <property type="entry name" value="ECA1 GAMETOGENESIS FAMILY PROTEIN (DUF784)-RELATED"/>
    <property type="match status" value="1"/>
</dbReference>
<gene>
    <name evidence="4" type="ORF">EUTSA_v10005636mg</name>
</gene>
<name>V4MLE2_EUTSA</name>
<dbReference type="KEGG" id="eus:EUTSA_v10005636mg"/>
<feature type="signal peptide" evidence="2">
    <location>
        <begin position="1"/>
        <end position="25"/>
    </location>
</feature>
<dbReference type="AlphaFoldDB" id="V4MLE2"/>
<sequence>MEIKTLLIAFSIITTLVSFAYPSLAAREGGVDDEPLVHSDREMDAVEAISPASQDYNYNMLENLPFKYLTYLSNCIDKMGDGFKKCNNDVIKEILMKKPVVSRRCCLKIVQAGKQCYVEIRKVMFRYYQLKRFASQVSSETQDVWNRCSAQVQIPQPLHHD</sequence>
<dbReference type="Proteomes" id="UP000030689">
    <property type="component" value="Unassembled WGS sequence"/>
</dbReference>
<dbReference type="InterPro" id="IPR008502">
    <property type="entry name" value="Prolamin-like"/>
</dbReference>
<dbReference type="PANTHER" id="PTHR31207">
    <property type="entry name" value="ECA1 GAMETOGENESIS FAMILY PROTEIN (DUF784)-RELATED-RELATED"/>
    <property type="match status" value="1"/>
</dbReference>
<dbReference type="Gramene" id="ESQ32261">
    <property type="protein sequence ID" value="ESQ32261"/>
    <property type="gene ID" value="EUTSA_v10005636mg"/>
</dbReference>
<dbReference type="OMA" id="QCYVEIR"/>
<dbReference type="Pfam" id="PF05617">
    <property type="entry name" value="Prolamin_like"/>
    <property type="match status" value="1"/>
</dbReference>
<dbReference type="EMBL" id="KI517748">
    <property type="protein sequence ID" value="ESQ32261.1"/>
    <property type="molecule type" value="Genomic_DNA"/>
</dbReference>
<accession>V4MLE2</accession>
<reference evidence="4 5" key="1">
    <citation type="journal article" date="2013" name="Front. Plant Sci.">
        <title>The Reference Genome of the Halophytic Plant Eutrema salsugineum.</title>
        <authorList>
            <person name="Yang R."/>
            <person name="Jarvis D.E."/>
            <person name="Chen H."/>
            <person name="Beilstein M.A."/>
            <person name="Grimwood J."/>
            <person name="Jenkins J."/>
            <person name="Shu S."/>
            <person name="Prochnik S."/>
            <person name="Xin M."/>
            <person name="Ma C."/>
            <person name="Schmutz J."/>
            <person name="Wing R.A."/>
            <person name="Mitchell-Olds T."/>
            <person name="Schumaker K.S."/>
            <person name="Wang X."/>
        </authorList>
    </citation>
    <scope>NUCLEOTIDE SEQUENCE [LARGE SCALE GENOMIC DNA]</scope>
</reference>
<dbReference type="InterPro" id="IPR040220">
    <property type="entry name" value="DD11"/>
</dbReference>
<proteinExistence type="predicted"/>
<feature type="chain" id="PRO_5004722750" description="Prolamin-like domain-containing protein" evidence="2">
    <location>
        <begin position="26"/>
        <end position="161"/>
    </location>
</feature>